<accession>A0A450Y9M8</accession>
<organism evidence="1">
    <name type="scientific">Candidatus Kentrum sp. TC</name>
    <dbReference type="NCBI Taxonomy" id="2126339"/>
    <lineage>
        <taxon>Bacteria</taxon>
        <taxon>Pseudomonadati</taxon>
        <taxon>Pseudomonadota</taxon>
        <taxon>Gammaproteobacteria</taxon>
        <taxon>Candidatus Kentrum</taxon>
    </lineage>
</organism>
<dbReference type="EMBL" id="CAADFT010000002">
    <property type="protein sequence ID" value="VFK38231.1"/>
    <property type="molecule type" value="Genomic_DNA"/>
</dbReference>
<evidence type="ECO:0000313" key="2">
    <source>
        <dbReference type="EMBL" id="VFK53121.1"/>
    </source>
</evidence>
<name>A0A450Y9M8_9GAMM</name>
<protein>
    <submittedName>
        <fullName evidence="1">Uncharacterized protein</fullName>
    </submittedName>
</protein>
<proteinExistence type="predicted"/>
<dbReference type="AlphaFoldDB" id="A0A450Y9M8"/>
<evidence type="ECO:0000313" key="1">
    <source>
        <dbReference type="EMBL" id="VFK38231.1"/>
    </source>
</evidence>
<gene>
    <name evidence="1" type="ORF">BECKTC1821E_GA0114239_100211</name>
    <name evidence="2" type="ORF">BECKTC1821F_GA0114240_100211</name>
</gene>
<dbReference type="EMBL" id="CAADFW010000002">
    <property type="protein sequence ID" value="VFK53121.1"/>
    <property type="molecule type" value="Genomic_DNA"/>
</dbReference>
<reference evidence="1" key="1">
    <citation type="submission" date="2019-02" db="EMBL/GenBank/DDBJ databases">
        <authorList>
            <person name="Gruber-Vodicka R. H."/>
            <person name="Seah K. B. B."/>
        </authorList>
    </citation>
    <scope>NUCLEOTIDE SEQUENCE</scope>
    <source>
        <strain evidence="1">BECK_BZ125</strain>
        <strain evidence="2">BECK_BZ126</strain>
    </source>
</reference>
<sequence>MRVDLRGSNRLMSEEFLDIAHVQAGVEEVGSAGMAKHVGGGAAGESGVFSGLGDEAPDELGSGGVAPGVDEEAWVIRGEGRAMVEVVA</sequence>